<comment type="caution">
    <text evidence="3">The sequence shown here is derived from an EMBL/GenBank/DDBJ whole genome shotgun (WGS) entry which is preliminary data.</text>
</comment>
<dbReference type="NCBIfam" id="TIGR00210">
    <property type="entry name" value="gltS"/>
    <property type="match status" value="1"/>
</dbReference>
<feature type="transmembrane region" description="Helical" evidence="1">
    <location>
        <begin position="374"/>
        <end position="401"/>
    </location>
</feature>
<protein>
    <recommendedName>
        <fullName evidence="1 2">Sodium/glutamate symporter</fullName>
    </recommendedName>
</protein>
<comment type="subcellular location">
    <subcellularLocation>
        <location evidence="1">Cell inner membrane</location>
        <topology evidence="1">Multi-pass membrane protein</topology>
    </subcellularLocation>
</comment>
<feature type="transmembrane region" description="Helical" evidence="1">
    <location>
        <begin position="242"/>
        <end position="260"/>
    </location>
</feature>
<keyword evidence="1" id="KW-0813">Transport</keyword>
<feature type="transmembrane region" description="Helical" evidence="1">
    <location>
        <begin position="127"/>
        <end position="148"/>
    </location>
</feature>
<dbReference type="PANTHER" id="PTHR36178:SF1">
    <property type="entry name" value="SODIUM_GLUTAMATE SYMPORTER"/>
    <property type="match status" value="1"/>
</dbReference>
<keyword evidence="1" id="KW-1133">Transmembrane helix</keyword>
<accession>A0A4R2GW08</accession>
<dbReference type="AlphaFoldDB" id="A0A4R2GW08"/>
<dbReference type="OrthoDB" id="4921038at2"/>
<dbReference type="PANTHER" id="PTHR36178">
    <property type="entry name" value="SLR0625 PROTEIN"/>
    <property type="match status" value="1"/>
</dbReference>
<comment type="similarity">
    <text evidence="1">Belongs to the glutamate:Na(+) symporter (ESS) (TC 2.A.27) family.</text>
</comment>
<keyword evidence="1" id="KW-0997">Cell inner membrane</keyword>
<gene>
    <name evidence="1" type="primary">gltS</name>
    <name evidence="3" type="ORF">EV666_102137</name>
</gene>
<evidence type="ECO:0000313" key="3">
    <source>
        <dbReference type="EMBL" id="TCO15159.1"/>
    </source>
</evidence>
<dbReference type="GO" id="GO:0015501">
    <property type="term" value="F:glutamate:sodium symporter activity"/>
    <property type="evidence" value="ECO:0007669"/>
    <property type="project" value="UniProtKB-UniRule"/>
</dbReference>
<keyword evidence="1" id="KW-0739">Sodium transport</keyword>
<keyword evidence="1" id="KW-0029">Amino-acid transport</keyword>
<reference evidence="3 4" key="1">
    <citation type="submission" date="2019-03" db="EMBL/GenBank/DDBJ databases">
        <title>Genomic Encyclopedia of Type Strains, Phase IV (KMG-IV): sequencing the most valuable type-strain genomes for metagenomic binning, comparative biology and taxonomic classification.</title>
        <authorList>
            <person name="Goeker M."/>
        </authorList>
    </citation>
    <scope>NUCLEOTIDE SEQUENCE [LARGE SCALE GENOMIC DNA]</scope>
    <source>
        <strain evidence="3 4">DSM 22958</strain>
    </source>
</reference>
<evidence type="ECO:0000256" key="2">
    <source>
        <dbReference type="NCBIfam" id="TIGR00210"/>
    </source>
</evidence>
<feature type="transmembrane region" description="Helical" evidence="1">
    <location>
        <begin position="212"/>
        <end position="236"/>
    </location>
</feature>
<comment type="function">
    <text evidence="1">Catalyzes the sodium-dependent transport of glutamate.</text>
</comment>
<dbReference type="Pfam" id="PF03616">
    <property type="entry name" value="Glt_symporter"/>
    <property type="match status" value="1"/>
</dbReference>
<feature type="transmembrane region" description="Helical" evidence="1">
    <location>
        <begin position="281"/>
        <end position="301"/>
    </location>
</feature>
<feature type="transmembrane region" description="Helical" evidence="1">
    <location>
        <begin position="307"/>
        <end position="330"/>
    </location>
</feature>
<dbReference type="EMBL" id="SLWL01000002">
    <property type="protein sequence ID" value="TCO15159.1"/>
    <property type="molecule type" value="Genomic_DNA"/>
</dbReference>
<dbReference type="InterPro" id="IPR004445">
    <property type="entry name" value="GltS"/>
</dbReference>
<keyword evidence="1" id="KW-0812">Transmembrane</keyword>
<evidence type="ECO:0000313" key="4">
    <source>
        <dbReference type="Proteomes" id="UP000294881"/>
    </source>
</evidence>
<feature type="transmembrane region" description="Helical" evidence="1">
    <location>
        <begin position="337"/>
        <end position="362"/>
    </location>
</feature>
<feature type="transmembrane region" description="Helical" evidence="1">
    <location>
        <begin position="69"/>
        <end position="88"/>
    </location>
</feature>
<dbReference type="RefSeq" id="WP_132003236.1">
    <property type="nucleotide sequence ID" value="NZ_JBHUNN010000002.1"/>
</dbReference>
<name>A0A4R2GW08_9HYPH</name>
<keyword evidence="1" id="KW-0472">Membrane</keyword>
<dbReference type="GO" id="GO:0005886">
    <property type="term" value="C:plasma membrane"/>
    <property type="evidence" value="ECO:0007669"/>
    <property type="project" value="UniProtKB-SubCell"/>
</dbReference>
<keyword evidence="1" id="KW-0406">Ion transport</keyword>
<dbReference type="GO" id="GO:0015813">
    <property type="term" value="P:L-glutamate transmembrane transport"/>
    <property type="evidence" value="ECO:0007669"/>
    <property type="project" value="UniProtKB-UniRule"/>
</dbReference>
<keyword evidence="1" id="KW-0769">Symport</keyword>
<keyword evidence="1" id="KW-1003">Cell membrane</keyword>
<feature type="transmembrane region" description="Helical" evidence="1">
    <location>
        <begin position="39"/>
        <end position="62"/>
    </location>
</feature>
<dbReference type="HAMAP" id="MF_02062">
    <property type="entry name" value="GltS"/>
    <property type="match status" value="1"/>
</dbReference>
<keyword evidence="4" id="KW-1185">Reference proteome</keyword>
<feature type="transmembrane region" description="Helical" evidence="1">
    <location>
        <begin position="160"/>
        <end position="184"/>
    </location>
</feature>
<dbReference type="Proteomes" id="UP000294881">
    <property type="component" value="Unassembled WGS sequence"/>
</dbReference>
<evidence type="ECO:0000256" key="1">
    <source>
        <dbReference type="HAMAP-Rule" id="MF_02062"/>
    </source>
</evidence>
<feature type="transmembrane region" description="Helical" evidence="1">
    <location>
        <begin position="7"/>
        <end position="27"/>
    </location>
</feature>
<organism evidence="3 4">
    <name type="scientific">Camelimonas lactis</name>
    <dbReference type="NCBI Taxonomy" id="659006"/>
    <lineage>
        <taxon>Bacteria</taxon>
        <taxon>Pseudomonadati</taxon>
        <taxon>Pseudomonadota</taxon>
        <taxon>Alphaproteobacteria</taxon>
        <taxon>Hyphomicrobiales</taxon>
        <taxon>Chelatococcaceae</taxon>
        <taxon>Camelimonas</taxon>
    </lineage>
</organism>
<keyword evidence="1" id="KW-0915">Sodium</keyword>
<proteinExistence type="inferred from homology"/>
<sequence length="402" mass="41884">MLQIDAFLSFTIAMSLLLGGKVITMNAPLLRRYSIPEPVVGGVLCAATVGLIYAVSGVKVSFTLGARDFLLLVFFASIGLGSDLRTLLRGGKPLVILTALATTFMLMQNGLGVVLAEAFGFNPLAGLMVGSISLTGGVGTTLAWSPVFVQQHGVSNALELGIAANTVGLIAACVIGGPMATWLIRRHGLHGPAARQLDIGSRTRGPTPPLDYFSVVWALLVINMTIMLGMGLHALIAETGVTLPAFVGCLLAGIIVRNATPLTMKRNLARMWPGVRQGMALVSDIALGVFLTMALMGLQLWELSGALVFIFTVLALQILLTIAWTMLVVFRAMGSDYEAAVVCAGFGGITLGSTATAVANITAVAQQHGAAHRAFIIVPLVAGFFIDLVNAAVISGFIAVIG</sequence>
<feature type="transmembrane region" description="Helical" evidence="1">
    <location>
        <begin position="94"/>
        <end position="115"/>
    </location>
</feature>